<evidence type="ECO:0000256" key="6">
    <source>
        <dbReference type="ARBA" id="ARBA00014798"/>
    </source>
</evidence>
<evidence type="ECO:0000256" key="2">
    <source>
        <dbReference type="ARBA" id="ARBA00002189"/>
    </source>
</evidence>
<evidence type="ECO:0000256" key="3">
    <source>
        <dbReference type="ARBA" id="ARBA00004946"/>
    </source>
</evidence>
<dbReference type="InterPro" id="IPR005814">
    <property type="entry name" value="Aminotrans_3"/>
</dbReference>
<dbReference type="Gene3D" id="3.90.1150.10">
    <property type="entry name" value="Aspartate Aminotransferase, domain 1"/>
    <property type="match status" value="1"/>
</dbReference>
<dbReference type="InterPro" id="IPR015421">
    <property type="entry name" value="PyrdxlP-dep_Trfase_major"/>
</dbReference>
<comment type="cofactor">
    <cofactor evidence="1">
        <name>pyridoxal 5'-phosphate</name>
        <dbReference type="ChEBI" id="CHEBI:597326"/>
    </cofactor>
</comment>
<keyword evidence="8" id="KW-0808">Transferase</keyword>
<comment type="caution">
    <text evidence="15">The sequence shown here is derived from an EMBL/GenBank/DDBJ whole genome shotgun (WGS) entry which is preliminary data.</text>
</comment>
<comment type="similarity">
    <text evidence="4 14">Belongs to the class-III pyridoxal-phosphate-dependent aminotransferase family.</text>
</comment>
<dbReference type="PANTHER" id="PTHR43552:SF1">
    <property type="entry name" value="DIAMINOBUTYRATE--2-OXOGLUTARATE AMINOTRANSFERASE"/>
    <property type="match status" value="1"/>
</dbReference>
<protein>
    <recommendedName>
        <fullName evidence="6">Diaminobutyrate--2-oxoglutarate transaminase</fullName>
        <ecNumber evidence="5">2.6.1.76</ecNumber>
    </recommendedName>
    <alternativeName>
        <fullName evidence="11">DABA aminotransferase</fullName>
    </alternativeName>
    <alternativeName>
        <fullName evidence="12">Diaminobutyrate--2-oxoglutarate aminotransferase</fullName>
    </alternativeName>
    <alternativeName>
        <fullName evidence="10">L-2,4-diaminobutyric acid transaminase</fullName>
    </alternativeName>
</protein>
<dbReference type="InterPro" id="IPR015422">
    <property type="entry name" value="PyrdxlP-dep_Trfase_small"/>
</dbReference>
<dbReference type="Gene3D" id="3.40.640.10">
    <property type="entry name" value="Type I PLP-dependent aspartate aminotransferase-like (Major domain)"/>
    <property type="match status" value="1"/>
</dbReference>
<keyword evidence="16" id="KW-1185">Reference proteome</keyword>
<evidence type="ECO:0000256" key="12">
    <source>
        <dbReference type="ARBA" id="ARBA00031476"/>
    </source>
</evidence>
<evidence type="ECO:0000256" key="14">
    <source>
        <dbReference type="RuleBase" id="RU003560"/>
    </source>
</evidence>
<evidence type="ECO:0000256" key="7">
    <source>
        <dbReference type="ARBA" id="ARBA00022576"/>
    </source>
</evidence>
<accession>A0ABW7STL7</accession>
<evidence type="ECO:0000256" key="9">
    <source>
        <dbReference type="ARBA" id="ARBA00022898"/>
    </source>
</evidence>
<sequence>MPSSLNNAPFDLASLDVLAPLVESFAGSCLDPAFVNSGMTPSAHLASNSMLFTQGGSWPRDVWAVSGFGAVLDAVVVETDAPVQLIDLCSILCVLGFNDPWVKLKQIAYLLSPQPHHVTIRLGCDMYYRVARRILRSFDRSTEPGDLVVNLRQCNGSDAVELALHAAWKAVEGSPRRRRLATFRGSYHGENLTASLISDQQPEHGSGRLLMDQAENVVFLPSPTCGDGGYLTDEALAALARLEREGDEFFAVVIEPVQWRESVHAVPLEFLRRLRDVCTRKSICLIFDEIHNGFGYTGTISFADNCGVRPDISAMSKGLTGGHGSLAITVARKEFRAIEGPFAGKSNAADMLSLVAVDAVLDRLLGVDSDEAGALPDWLPTGLASELRTGLLATVYPRTVAMVDLLFDELRRRFPSLVGASAGLGLVRGLVMLDADGRPSSAVAAEVAKRCLVHGVYVRQADTALFVKPRLAFTQDEADAALVGLSRTFEEVLDDRDKANR</sequence>
<keyword evidence="9 14" id="KW-0663">Pyridoxal phosphate</keyword>
<dbReference type="EMBL" id="JBIRPU010000023">
    <property type="protein sequence ID" value="MFI0796047.1"/>
    <property type="molecule type" value="Genomic_DNA"/>
</dbReference>
<comment type="catalytic activity">
    <reaction evidence="13">
        <text>L-2,4-diaminobutanoate + 2-oxoglutarate = L-aspartate 4-semialdehyde + L-glutamate</text>
        <dbReference type="Rhea" id="RHEA:11160"/>
        <dbReference type="ChEBI" id="CHEBI:16810"/>
        <dbReference type="ChEBI" id="CHEBI:29985"/>
        <dbReference type="ChEBI" id="CHEBI:58761"/>
        <dbReference type="ChEBI" id="CHEBI:537519"/>
        <dbReference type="EC" id="2.6.1.76"/>
    </reaction>
</comment>
<evidence type="ECO:0000313" key="15">
    <source>
        <dbReference type="EMBL" id="MFI0796047.1"/>
    </source>
</evidence>
<dbReference type="InterPro" id="IPR015424">
    <property type="entry name" value="PyrdxlP-dep_Trfase"/>
</dbReference>
<dbReference type="Proteomes" id="UP001611075">
    <property type="component" value="Unassembled WGS sequence"/>
</dbReference>
<evidence type="ECO:0000256" key="8">
    <source>
        <dbReference type="ARBA" id="ARBA00022679"/>
    </source>
</evidence>
<evidence type="ECO:0000313" key="16">
    <source>
        <dbReference type="Proteomes" id="UP001611075"/>
    </source>
</evidence>
<evidence type="ECO:0000256" key="11">
    <source>
        <dbReference type="ARBA" id="ARBA00030665"/>
    </source>
</evidence>
<comment type="function">
    <text evidence="2">Catalyzes reversively the conversion of L-aspartate beta-semialdehyde (ASA) to L-2,4-diaminobutyrate (DABA) by transamination with L-glutamate.</text>
</comment>
<name>A0ABW7STL7_9ACTN</name>
<comment type="pathway">
    <text evidence="3">Amine and polyamine biosynthesis; ectoine biosynthesis; L-ectoine from L-aspartate 4-semialdehyde: step 1/3.</text>
</comment>
<dbReference type="InterPro" id="IPR004637">
    <property type="entry name" value="Dat"/>
</dbReference>
<evidence type="ECO:0000256" key="13">
    <source>
        <dbReference type="ARBA" id="ARBA00049111"/>
    </source>
</evidence>
<gene>
    <name evidence="15" type="ORF">ACH4OY_25690</name>
</gene>
<evidence type="ECO:0000256" key="1">
    <source>
        <dbReference type="ARBA" id="ARBA00001933"/>
    </source>
</evidence>
<evidence type="ECO:0000256" key="4">
    <source>
        <dbReference type="ARBA" id="ARBA00008954"/>
    </source>
</evidence>
<dbReference type="RefSeq" id="WP_396683814.1">
    <property type="nucleotide sequence ID" value="NZ_JBIRPU010000023.1"/>
</dbReference>
<dbReference type="GO" id="GO:0008483">
    <property type="term" value="F:transaminase activity"/>
    <property type="evidence" value="ECO:0007669"/>
    <property type="project" value="UniProtKB-KW"/>
</dbReference>
<evidence type="ECO:0000256" key="5">
    <source>
        <dbReference type="ARBA" id="ARBA00013155"/>
    </source>
</evidence>
<evidence type="ECO:0000256" key="10">
    <source>
        <dbReference type="ARBA" id="ARBA00029744"/>
    </source>
</evidence>
<dbReference type="PANTHER" id="PTHR43552">
    <property type="entry name" value="DIAMINOBUTYRATE--2-OXOGLUTARATE AMINOTRANSFERASE"/>
    <property type="match status" value="1"/>
</dbReference>
<keyword evidence="7 15" id="KW-0032">Aminotransferase</keyword>
<reference evidence="15 16" key="1">
    <citation type="submission" date="2024-10" db="EMBL/GenBank/DDBJ databases">
        <title>The Natural Products Discovery Center: Release of the First 8490 Sequenced Strains for Exploring Actinobacteria Biosynthetic Diversity.</title>
        <authorList>
            <person name="Kalkreuter E."/>
            <person name="Kautsar S.A."/>
            <person name="Yang D."/>
            <person name="Bader C.D."/>
            <person name="Teijaro C.N."/>
            <person name="Fluegel L."/>
            <person name="Davis C.M."/>
            <person name="Simpson J.R."/>
            <person name="Lauterbach L."/>
            <person name="Steele A.D."/>
            <person name="Gui C."/>
            <person name="Meng S."/>
            <person name="Li G."/>
            <person name="Viehrig K."/>
            <person name="Ye F."/>
            <person name="Su P."/>
            <person name="Kiefer A.F."/>
            <person name="Nichols A."/>
            <person name="Cepeda A.J."/>
            <person name="Yan W."/>
            <person name="Fan B."/>
            <person name="Jiang Y."/>
            <person name="Adhikari A."/>
            <person name="Zheng C.-J."/>
            <person name="Schuster L."/>
            <person name="Cowan T.M."/>
            <person name="Smanski M.J."/>
            <person name="Chevrette M.G."/>
            <person name="De Carvalho L.P.S."/>
            <person name="Shen B."/>
        </authorList>
    </citation>
    <scope>NUCLEOTIDE SEQUENCE [LARGE SCALE GENOMIC DNA]</scope>
    <source>
        <strain evidence="15 16">NPDC021253</strain>
    </source>
</reference>
<proteinExistence type="inferred from homology"/>
<organism evidence="15 16">
    <name type="scientific">Micromonospora rubida</name>
    <dbReference type="NCBI Taxonomy" id="2697657"/>
    <lineage>
        <taxon>Bacteria</taxon>
        <taxon>Bacillati</taxon>
        <taxon>Actinomycetota</taxon>
        <taxon>Actinomycetes</taxon>
        <taxon>Micromonosporales</taxon>
        <taxon>Micromonosporaceae</taxon>
        <taxon>Micromonospora</taxon>
    </lineage>
</organism>
<dbReference type="Pfam" id="PF00202">
    <property type="entry name" value="Aminotran_3"/>
    <property type="match status" value="1"/>
</dbReference>
<dbReference type="EC" id="2.6.1.76" evidence="5"/>
<dbReference type="SUPFAM" id="SSF53383">
    <property type="entry name" value="PLP-dependent transferases"/>
    <property type="match status" value="1"/>
</dbReference>